<proteinExistence type="predicted"/>
<protein>
    <recommendedName>
        <fullName evidence="2">Glycoside hydrolase family 19 catalytic domain-containing protein</fullName>
    </recommendedName>
</protein>
<evidence type="ECO:0000259" key="2">
    <source>
        <dbReference type="Pfam" id="PF00182"/>
    </source>
</evidence>
<dbReference type="Gene3D" id="1.10.530.10">
    <property type="match status" value="1"/>
</dbReference>
<keyword evidence="1" id="KW-0812">Transmembrane</keyword>
<organism evidence="3 4">
    <name type="scientific">Aureispira anguillae</name>
    <dbReference type="NCBI Taxonomy" id="2864201"/>
    <lineage>
        <taxon>Bacteria</taxon>
        <taxon>Pseudomonadati</taxon>
        <taxon>Bacteroidota</taxon>
        <taxon>Saprospiria</taxon>
        <taxon>Saprospirales</taxon>
        <taxon>Saprospiraceae</taxon>
        <taxon>Aureispira</taxon>
    </lineage>
</organism>
<dbReference type="AlphaFoldDB" id="A0A915YG47"/>
<dbReference type="Pfam" id="PF00182">
    <property type="entry name" value="Glyco_hydro_19"/>
    <property type="match status" value="1"/>
</dbReference>
<dbReference type="KEGG" id="aup:AsAng_0031150"/>
<gene>
    <name evidence="3" type="ORF">AsAng_0031150</name>
</gene>
<reference evidence="3" key="1">
    <citation type="submission" date="2022-09" db="EMBL/GenBank/DDBJ databases">
        <title>Aureispira anguillicida sp. nov., isolated from Leptocephalus of Japanese eel Anguilla japonica.</title>
        <authorList>
            <person name="Yuasa K."/>
            <person name="Mekata T."/>
            <person name="Ikunari K."/>
        </authorList>
    </citation>
    <scope>NUCLEOTIDE SEQUENCE</scope>
    <source>
        <strain evidence="3">EL160426</strain>
    </source>
</reference>
<keyword evidence="1" id="KW-0472">Membrane</keyword>
<feature type="transmembrane region" description="Helical" evidence="1">
    <location>
        <begin position="12"/>
        <end position="30"/>
    </location>
</feature>
<dbReference type="Proteomes" id="UP001060919">
    <property type="component" value="Chromosome"/>
</dbReference>
<dbReference type="InterPro" id="IPR000726">
    <property type="entry name" value="Glyco_hydro_19_cat"/>
</dbReference>
<dbReference type="RefSeq" id="WP_264793465.1">
    <property type="nucleotide sequence ID" value="NZ_AP026867.1"/>
</dbReference>
<dbReference type="EMBL" id="AP026867">
    <property type="protein sequence ID" value="BDS12394.1"/>
    <property type="molecule type" value="Genomic_DNA"/>
</dbReference>
<dbReference type="GO" id="GO:0006032">
    <property type="term" value="P:chitin catabolic process"/>
    <property type="evidence" value="ECO:0007669"/>
    <property type="project" value="InterPro"/>
</dbReference>
<dbReference type="GO" id="GO:0004568">
    <property type="term" value="F:chitinase activity"/>
    <property type="evidence" value="ECO:0007669"/>
    <property type="project" value="InterPro"/>
</dbReference>
<dbReference type="SUPFAM" id="SSF53955">
    <property type="entry name" value="Lysozyme-like"/>
    <property type="match status" value="1"/>
</dbReference>
<evidence type="ECO:0000256" key="1">
    <source>
        <dbReference type="SAM" id="Phobius"/>
    </source>
</evidence>
<dbReference type="InterPro" id="IPR023346">
    <property type="entry name" value="Lysozyme-like_dom_sf"/>
</dbReference>
<keyword evidence="1" id="KW-1133">Transmembrane helix</keyword>
<accession>A0A915YG47</accession>
<keyword evidence="4" id="KW-1185">Reference proteome</keyword>
<evidence type="ECO:0000313" key="4">
    <source>
        <dbReference type="Proteomes" id="UP001060919"/>
    </source>
</evidence>
<dbReference type="GO" id="GO:0016998">
    <property type="term" value="P:cell wall macromolecule catabolic process"/>
    <property type="evidence" value="ECO:0007669"/>
    <property type="project" value="InterPro"/>
</dbReference>
<feature type="domain" description="Glycoside hydrolase family 19 catalytic" evidence="2">
    <location>
        <begin position="93"/>
        <end position="148"/>
    </location>
</feature>
<sequence length="207" mass="23763">MKNINLENPYVKWIGGTFLLVLFILLVLIMRLKLAQDRAIQACTKAFGSMDDVQKDAIRQIVAAFHRYGDGDPNKLAYILATAWHESSLRPIQERQAAPNQTDLYNKQARYWHTGYYGRGFVQLTWKENYQKMSTALGLDLVARPELALHPTYAARILVYGMMNGSFTGIPLSKFINPQQQDFYQARLVVNGLDRAERIEQYAQFLV</sequence>
<name>A0A915YG47_9BACT</name>
<evidence type="ECO:0000313" key="3">
    <source>
        <dbReference type="EMBL" id="BDS12394.1"/>
    </source>
</evidence>